<dbReference type="InterPro" id="IPR050300">
    <property type="entry name" value="GDXG_lipolytic_enzyme"/>
</dbReference>
<dbReference type="GeneID" id="66077321"/>
<dbReference type="PANTHER" id="PTHR48081">
    <property type="entry name" value="AB HYDROLASE SUPERFAMILY PROTEIN C4A8.06C"/>
    <property type="match status" value="1"/>
</dbReference>
<dbReference type="AlphaFoldDB" id="A0A9P7RY08"/>
<keyword evidence="4" id="KW-1185">Reference proteome</keyword>
<dbReference type="KEGG" id="more:E1B28_008245"/>
<comment type="caution">
    <text evidence="3">The sequence shown here is derived from an EMBL/GenBank/DDBJ whole genome shotgun (WGS) entry which is preliminary data.</text>
</comment>
<dbReference type="SUPFAM" id="SSF53474">
    <property type="entry name" value="alpha/beta-Hydrolases"/>
    <property type="match status" value="1"/>
</dbReference>
<name>A0A9P7RY08_9AGAR</name>
<dbReference type="InterPro" id="IPR029058">
    <property type="entry name" value="AB_hydrolase_fold"/>
</dbReference>
<evidence type="ECO:0000256" key="1">
    <source>
        <dbReference type="ARBA" id="ARBA00022801"/>
    </source>
</evidence>
<evidence type="ECO:0000259" key="2">
    <source>
        <dbReference type="Pfam" id="PF07859"/>
    </source>
</evidence>
<dbReference type="PANTHER" id="PTHR48081:SF8">
    <property type="entry name" value="ALPHA_BETA HYDROLASE FOLD-3 DOMAIN-CONTAINING PROTEIN-RELATED"/>
    <property type="match status" value="1"/>
</dbReference>
<keyword evidence="1" id="KW-0378">Hydrolase</keyword>
<dbReference type="Proteomes" id="UP001049176">
    <property type="component" value="Chromosome 5"/>
</dbReference>
<dbReference type="Pfam" id="PF07859">
    <property type="entry name" value="Abhydrolase_3"/>
    <property type="match status" value="1"/>
</dbReference>
<organism evidence="3 4">
    <name type="scientific">Marasmius oreades</name>
    <name type="common">fairy-ring Marasmius</name>
    <dbReference type="NCBI Taxonomy" id="181124"/>
    <lineage>
        <taxon>Eukaryota</taxon>
        <taxon>Fungi</taxon>
        <taxon>Dikarya</taxon>
        <taxon>Basidiomycota</taxon>
        <taxon>Agaricomycotina</taxon>
        <taxon>Agaricomycetes</taxon>
        <taxon>Agaricomycetidae</taxon>
        <taxon>Agaricales</taxon>
        <taxon>Marasmiineae</taxon>
        <taxon>Marasmiaceae</taxon>
        <taxon>Marasmius</taxon>
    </lineage>
</organism>
<dbReference type="OrthoDB" id="408631at2759"/>
<evidence type="ECO:0000313" key="3">
    <source>
        <dbReference type="EMBL" id="KAG7091841.1"/>
    </source>
</evidence>
<dbReference type="EMBL" id="CM032185">
    <property type="protein sequence ID" value="KAG7091841.1"/>
    <property type="molecule type" value="Genomic_DNA"/>
</dbReference>
<dbReference type="InterPro" id="IPR013094">
    <property type="entry name" value="AB_hydrolase_3"/>
</dbReference>
<proteinExistence type="predicted"/>
<dbReference type="RefSeq" id="XP_043008311.1">
    <property type="nucleotide sequence ID" value="XM_043153028.1"/>
</dbReference>
<sequence>MTENAHFSILDSELAMLLGGVTPSPDENLTVESRRERYDKIVPKAKQNHEPFLPHNSEYTVVDHRIDVGEGVRVLARSIIPTPRDGEDGCFPLLFWIHGGGWITGDVHMDDYHLRRTSVDLRISVVSFEYRLAPEHPFPSAPNDSFAGLKYVAAHPELFSASLKKGFLVGGPSAGGNIAAVLAHRARDDPYFARNETPVTGQLLQIPCLIHVKAYPDRYKSSLLSMEQNKDAPSLSKPAVELVLDLYNAPPTDPDMSPLLLSSHRGLPPAFIQVCGLDPLRDEGILYKKVLEAAGVPARLEVYPGVPHLFDVLYPSLKQSTKYIEDMREGLRWLLSESK</sequence>
<reference evidence="3" key="1">
    <citation type="journal article" date="2021" name="Genome Biol. Evol.">
        <title>The assembled and annotated genome of the fairy-ring fungus Marasmius oreades.</title>
        <authorList>
            <person name="Hiltunen M."/>
            <person name="Ament-Velasquez S.L."/>
            <person name="Johannesson H."/>
        </authorList>
    </citation>
    <scope>NUCLEOTIDE SEQUENCE</scope>
    <source>
        <strain evidence="3">03SP1</strain>
    </source>
</reference>
<dbReference type="Gene3D" id="3.40.50.1820">
    <property type="entry name" value="alpha/beta hydrolase"/>
    <property type="match status" value="1"/>
</dbReference>
<feature type="domain" description="Alpha/beta hydrolase fold-3" evidence="2">
    <location>
        <begin position="94"/>
        <end position="310"/>
    </location>
</feature>
<evidence type="ECO:0000313" key="4">
    <source>
        <dbReference type="Proteomes" id="UP001049176"/>
    </source>
</evidence>
<dbReference type="GO" id="GO:0016787">
    <property type="term" value="F:hydrolase activity"/>
    <property type="evidence" value="ECO:0007669"/>
    <property type="project" value="UniProtKB-KW"/>
</dbReference>
<accession>A0A9P7RY08</accession>
<protein>
    <recommendedName>
        <fullName evidence="2">Alpha/beta hydrolase fold-3 domain-containing protein</fullName>
    </recommendedName>
</protein>
<gene>
    <name evidence="3" type="ORF">E1B28_008245</name>
</gene>